<dbReference type="EMBL" id="RJVK01000001">
    <property type="protein sequence ID" value="ROR41153.1"/>
    <property type="molecule type" value="Genomic_DNA"/>
</dbReference>
<dbReference type="Proteomes" id="UP000272781">
    <property type="component" value="Unassembled WGS sequence"/>
</dbReference>
<name>A0AAJ4UYU7_9BACT</name>
<dbReference type="RefSeq" id="WP_123352049.1">
    <property type="nucleotide sequence ID" value="NZ_CP027432.2"/>
</dbReference>
<dbReference type="AlphaFoldDB" id="A0AAJ4UYU7"/>
<dbReference type="EMBL" id="CP027432">
    <property type="protein sequence ID" value="QCI28136.1"/>
    <property type="molecule type" value="Genomic_DNA"/>
</dbReference>
<evidence type="ECO:0000313" key="2">
    <source>
        <dbReference type="EMBL" id="QCI28136.1"/>
    </source>
</evidence>
<evidence type="ECO:0000256" key="1">
    <source>
        <dbReference type="SAM" id="Coils"/>
    </source>
</evidence>
<evidence type="ECO:0000313" key="4">
    <source>
        <dbReference type="Proteomes" id="UP000272781"/>
    </source>
</evidence>
<feature type="coiled-coil region" evidence="1">
    <location>
        <begin position="69"/>
        <end position="96"/>
    </location>
</feature>
<reference evidence="3 4" key="2">
    <citation type="submission" date="2018-11" db="EMBL/GenBank/DDBJ databases">
        <title>Genomic Encyclopedia of Type Strains, Phase IV (KMG-IV): sequencing the most valuable type-strain genomes for metagenomic binning, comparative biology and taxonomic classification.</title>
        <authorList>
            <person name="Goeker M."/>
        </authorList>
    </citation>
    <scope>NUCLEOTIDE SEQUENCE [LARGE SCALE GENOMIC DNA]</scope>
    <source>
        <strain evidence="3 4">DSM 27783</strain>
    </source>
</reference>
<accession>A0AAJ4UYU7</accession>
<protein>
    <submittedName>
        <fullName evidence="3">Uncharacterized protein</fullName>
    </submittedName>
</protein>
<keyword evidence="5" id="KW-1185">Reference proteome</keyword>
<evidence type="ECO:0000313" key="3">
    <source>
        <dbReference type="EMBL" id="ROR41153.1"/>
    </source>
</evidence>
<proteinExistence type="predicted"/>
<keyword evidence="1" id="KW-0175">Coiled coil</keyword>
<sequence>MKHIELLNLLCRHRKILDSAYKNKKLLSVPQELIEIGLFNKVGGFYYLNEIYFTFVDTLLARADFSYIAEDFDKELKKLIELKEEYKLNKSNYLRDLIFKLLNRIYQGMKNRDKRLLGLIEKLENDEVSELEFLIKEARSILKDVEEIMVKNEMIVNVFEGFMEFGDFKEFVKDILLDIIHLNQNVDSYLKRLREFITQTEKKRRFNQKLFKIAHLIINEDNRIDNFLITKRFVIKQKFEYVPDSAYVNYEKIREIIGKFTKERKIKHSHVKRDLEEVINLIDLKGLIKSIEGSEDIFKSIIAYVGKIDKELLNESVRVFVYILNHFDKKLTYTKEYNEFNVRVVKWKA</sequence>
<gene>
    <name evidence="2" type="ORF">C6V80_03950</name>
    <name evidence="3" type="ORF">EDC58_0637</name>
</gene>
<reference evidence="2" key="3">
    <citation type="submission" date="2019-06" db="EMBL/GenBank/DDBJ databases">
        <title>A comparative analysis of the Nautiliaceae.</title>
        <authorList>
            <person name="Grosche A."/>
            <person name="Smedile F."/>
            <person name="Vetriani C."/>
        </authorList>
    </citation>
    <scope>NUCLEOTIDE SEQUENCE</scope>
    <source>
        <strain evidence="2">TB6</strain>
    </source>
</reference>
<dbReference type="Proteomes" id="UP000298805">
    <property type="component" value="Chromosome"/>
</dbReference>
<organism evidence="3 4">
    <name type="scientific">Caminibacter pacificus</name>
    <dbReference type="NCBI Taxonomy" id="1424653"/>
    <lineage>
        <taxon>Bacteria</taxon>
        <taxon>Pseudomonadati</taxon>
        <taxon>Campylobacterota</taxon>
        <taxon>Epsilonproteobacteria</taxon>
        <taxon>Nautiliales</taxon>
        <taxon>Nautiliaceae</taxon>
        <taxon>Caminibacter</taxon>
    </lineage>
</organism>
<evidence type="ECO:0000313" key="5">
    <source>
        <dbReference type="Proteomes" id="UP000298805"/>
    </source>
</evidence>
<reference evidence="5" key="1">
    <citation type="submission" date="2018-03" db="EMBL/GenBank/DDBJ databases">
        <title>A comparative analysis of the Nautiliaceae.</title>
        <authorList>
            <person name="Grosche A."/>
            <person name="Smedile F."/>
            <person name="Vetriani C."/>
        </authorList>
    </citation>
    <scope>NUCLEOTIDE SEQUENCE [LARGE SCALE GENOMIC DNA]</scope>
    <source>
        <strain evidence="5">TB6</strain>
    </source>
</reference>